<dbReference type="PANTHER" id="PTHR43252">
    <property type="entry name" value="TRANSCRIPTIONAL REGULATOR YQJI"/>
    <property type="match status" value="1"/>
</dbReference>
<dbReference type="Gene3D" id="1.10.10.10">
    <property type="entry name" value="Winged helix-like DNA-binding domain superfamily/Winged helix DNA-binding domain"/>
    <property type="match status" value="1"/>
</dbReference>
<dbReference type="InterPro" id="IPR005149">
    <property type="entry name" value="Tscrpt_reg_PadR_N"/>
</dbReference>
<evidence type="ECO:0000313" key="2">
    <source>
        <dbReference type="EMBL" id="MBO3665003.1"/>
    </source>
</evidence>
<accession>A0A939QTQ2</accession>
<keyword evidence="3" id="KW-1185">Reference proteome</keyword>
<dbReference type="PANTHER" id="PTHR43252:SF2">
    <property type="entry name" value="TRANSCRIPTION REGULATOR, PADR-LIKE FAMILY"/>
    <property type="match status" value="1"/>
</dbReference>
<dbReference type="Pfam" id="PF03551">
    <property type="entry name" value="PadR"/>
    <property type="match status" value="1"/>
</dbReference>
<protein>
    <submittedName>
        <fullName evidence="2">PadR family transcriptional regulator</fullName>
    </submittedName>
</protein>
<organism evidence="2 3">
    <name type="scientific">Microbacterium stercoris</name>
    <dbReference type="NCBI Taxonomy" id="2820289"/>
    <lineage>
        <taxon>Bacteria</taxon>
        <taxon>Bacillati</taxon>
        <taxon>Actinomycetota</taxon>
        <taxon>Actinomycetes</taxon>
        <taxon>Micrococcales</taxon>
        <taxon>Microbacteriaceae</taxon>
        <taxon>Microbacterium</taxon>
    </lineage>
</organism>
<evidence type="ECO:0000259" key="1">
    <source>
        <dbReference type="Pfam" id="PF03551"/>
    </source>
</evidence>
<gene>
    <name evidence="2" type="ORF">J5V96_16010</name>
</gene>
<reference evidence="2" key="1">
    <citation type="submission" date="2021-03" db="EMBL/GenBank/DDBJ databases">
        <title>Microbacterium sp. nov., a novel actinobacterium isolated from cow dung.</title>
        <authorList>
            <person name="Zhang L."/>
        </authorList>
    </citation>
    <scope>NUCLEOTIDE SEQUENCE</scope>
    <source>
        <strain evidence="2">NEAU-LLB</strain>
    </source>
</reference>
<evidence type="ECO:0000313" key="3">
    <source>
        <dbReference type="Proteomes" id="UP000680132"/>
    </source>
</evidence>
<dbReference type="Proteomes" id="UP000680132">
    <property type="component" value="Unassembled WGS sequence"/>
</dbReference>
<dbReference type="SUPFAM" id="SSF46785">
    <property type="entry name" value="Winged helix' DNA-binding domain"/>
    <property type="match status" value="1"/>
</dbReference>
<dbReference type="AlphaFoldDB" id="A0A939QTQ2"/>
<dbReference type="EMBL" id="JAGFOA010000008">
    <property type="protein sequence ID" value="MBO3665003.1"/>
    <property type="molecule type" value="Genomic_DNA"/>
</dbReference>
<dbReference type="InterPro" id="IPR036390">
    <property type="entry name" value="WH_DNA-bd_sf"/>
</dbReference>
<comment type="caution">
    <text evidence="2">The sequence shown here is derived from an EMBL/GenBank/DDBJ whole genome shotgun (WGS) entry which is preliminary data.</text>
</comment>
<feature type="domain" description="Transcription regulator PadR N-terminal" evidence="1">
    <location>
        <begin position="8"/>
        <end position="80"/>
    </location>
</feature>
<dbReference type="RefSeq" id="WP_208505311.1">
    <property type="nucleotide sequence ID" value="NZ_JAGFOA010000008.1"/>
</dbReference>
<proteinExistence type="predicted"/>
<dbReference type="InterPro" id="IPR036388">
    <property type="entry name" value="WH-like_DNA-bd_sf"/>
</dbReference>
<name>A0A939QTQ2_9MICO</name>
<sequence length="201" mass="22898">MSLRYALISLLRVGPLSGYDLQKQFQVSVGHLWHAPDSQIYPELRKMEGEGLVVGEDQARGERGTRRVYHLTEEGEAAYTRWMQDPLPYARVREPANLKAAYLEAATSDAARAFLADHIRHWRGELEQWEAELVRIDARENPMLQRRLAVTDPRDHDRTVAFKRFGYEGLVARARAEIAWGEQGQALLDSLYGPEDAHSAS</sequence>